<dbReference type="EMBL" id="DVNJ01000018">
    <property type="protein sequence ID" value="HIU62801.1"/>
    <property type="molecule type" value="Genomic_DNA"/>
</dbReference>
<protein>
    <submittedName>
        <fullName evidence="2">Helix-turn-helix transcriptional regulator</fullName>
    </submittedName>
</protein>
<name>A0A9D1MM33_9FIRM</name>
<reference evidence="2" key="1">
    <citation type="submission" date="2020-10" db="EMBL/GenBank/DDBJ databases">
        <authorList>
            <person name="Gilroy R."/>
        </authorList>
    </citation>
    <scope>NUCLEOTIDE SEQUENCE</scope>
    <source>
        <strain evidence="2">9366</strain>
    </source>
</reference>
<evidence type="ECO:0000313" key="2">
    <source>
        <dbReference type="EMBL" id="HIU62801.1"/>
    </source>
</evidence>
<dbReference type="Proteomes" id="UP000824145">
    <property type="component" value="Unassembled WGS sequence"/>
</dbReference>
<dbReference type="Gene3D" id="1.10.260.40">
    <property type="entry name" value="lambda repressor-like DNA-binding domains"/>
    <property type="match status" value="1"/>
</dbReference>
<reference evidence="2" key="2">
    <citation type="journal article" date="2021" name="PeerJ">
        <title>Extensive microbial diversity within the chicken gut microbiome revealed by metagenomics and culture.</title>
        <authorList>
            <person name="Gilroy R."/>
            <person name="Ravi A."/>
            <person name="Getino M."/>
            <person name="Pursley I."/>
            <person name="Horton D.L."/>
            <person name="Alikhan N.F."/>
            <person name="Baker D."/>
            <person name="Gharbi K."/>
            <person name="Hall N."/>
            <person name="Watson M."/>
            <person name="Adriaenssens E.M."/>
            <person name="Foster-Nyarko E."/>
            <person name="Jarju S."/>
            <person name="Secka A."/>
            <person name="Antonio M."/>
            <person name="Oren A."/>
            <person name="Chaudhuri R.R."/>
            <person name="La Ragione R."/>
            <person name="Hildebrand F."/>
            <person name="Pallen M.J."/>
        </authorList>
    </citation>
    <scope>NUCLEOTIDE SEQUENCE</scope>
    <source>
        <strain evidence="2">9366</strain>
    </source>
</reference>
<dbReference type="Pfam" id="PF01381">
    <property type="entry name" value="HTH_3"/>
    <property type="match status" value="1"/>
</dbReference>
<comment type="caution">
    <text evidence="2">The sequence shown here is derived from an EMBL/GenBank/DDBJ whole genome shotgun (WGS) entry which is preliminary data.</text>
</comment>
<evidence type="ECO:0000313" key="3">
    <source>
        <dbReference type="Proteomes" id="UP000824145"/>
    </source>
</evidence>
<organism evidence="2 3">
    <name type="scientific">Candidatus Caccalectryoclostridium excrementigallinarum</name>
    <dbReference type="NCBI Taxonomy" id="2840710"/>
    <lineage>
        <taxon>Bacteria</taxon>
        <taxon>Bacillati</taxon>
        <taxon>Bacillota</taxon>
        <taxon>Clostridia</taxon>
        <taxon>Christensenellales</taxon>
        <taxon>Christensenellaceae</taxon>
        <taxon>Christensenellaceae incertae sedis</taxon>
        <taxon>Candidatus Caccalectryoclostridium</taxon>
    </lineage>
</organism>
<dbReference type="PROSITE" id="PS50943">
    <property type="entry name" value="HTH_CROC1"/>
    <property type="match status" value="1"/>
</dbReference>
<dbReference type="AlphaFoldDB" id="A0A9D1MM33"/>
<proteinExistence type="predicted"/>
<dbReference type="InterPro" id="IPR001387">
    <property type="entry name" value="Cro/C1-type_HTH"/>
</dbReference>
<dbReference type="SUPFAM" id="SSF47413">
    <property type="entry name" value="lambda repressor-like DNA-binding domains"/>
    <property type="match status" value="1"/>
</dbReference>
<dbReference type="InterPro" id="IPR010982">
    <property type="entry name" value="Lambda_DNA-bd_dom_sf"/>
</dbReference>
<feature type="domain" description="HTH cro/C1-type" evidence="1">
    <location>
        <begin position="7"/>
        <end position="59"/>
    </location>
</feature>
<accession>A0A9D1MM33</accession>
<evidence type="ECO:0000259" key="1">
    <source>
        <dbReference type="PROSITE" id="PS50943"/>
    </source>
</evidence>
<sequence>MKLAERFARRRKEKKLSQKRAAQTAGVSYSSLRRFERSGEISLCSLLKLAYAIGYLEDFEKVFAATAITDLRDL</sequence>
<gene>
    <name evidence="2" type="ORF">IAB07_03415</name>
</gene>
<dbReference type="SMART" id="SM00530">
    <property type="entry name" value="HTH_XRE"/>
    <property type="match status" value="1"/>
</dbReference>
<dbReference type="GO" id="GO:0003677">
    <property type="term" value="F:DNA binding"/>
    <property type="evidence" value="ECO:0007669"/>
    <property type="project" value="InterPro"/>
</dbReference>
<dbReference type="CDD" id="cd00093">
    <property type="entry name" value="HTH_XRE"/>
    <property type="match status" value="1"/>
</dbReference>